<dbReference type="InterPro" id="IPR002780">
    <property type="entry name" value="Hyd_form_HypD"/>
</dbReference>
<dbReference type="GO" id="GO:0051539">
    <property type="term" value="F:4 iron, 4 sulfur cluster binding"/>
    <property type="evidence" value="ECO:0007669"/>
    <property type="project" value="TreeGrafter"/>
</dbReference>
<evidence type="ECO:0000256" key="4">
    <source>
        <dbReference type="PIRNR" id="PIRNR005622"/>
    </source>
</evidence>
<evidence type="ECO:0000256" key="1">
    <source>
        <dbReference type="ARBA" id="ARBA00007888"/>
    </source>
</evidence>
<comment type="similarity">
    <text evidence="1 4">Belongs to the HypD family.</text>
</comment>
<keyword evidence="2" id="KW-0479">Metal-binding</keyword>
<keyword evidence="3" id="KW-0408">Iron</keyword>
<dbReference type="NCBIfam" id="TIGR00075">
    <property type="entry name" value="hypD"/>
    <property type="match status" value="1"/>
</dbReference>
<dbReference type="Pfam" id="PF01924">
    <property type="entry name" value="HypD"/>
    <property type="match status" value="1"/>
</dbReference>
<dbReference type="EMBL" id="LO017727">
    <property type="protein sequence ID" value="CRH04393.1"/>
    <property type="molecule type" value="Genomic_DNA"/>
</dbReference>
<dbReference type="GO" id="GO:0051604">
    <property type="term" value="P:protein maturation"/>
    <property type="evidence" value="ECO:0007669"/>
    <property type="project" value="TreeGrafter"/>
</dbReference>
<sequence>MKYVDDFRQKDLALKLAAAIAHAVRRDRDYHLMEFCGGHTHAIFRYGVQDLMPDNVKFVHGPGCPVCVLPIARIDAAIELAERYNVILCSYGDMLRVPGSNRRSLLRAKADGADIRMVHSTQDAVKLAQENPAREVVMFAIGFETTTPPSAVAIKQAEALGLKNFSLFCNHLLTPSAIQNILESPEVRQLGSVAIDGFFGPSHVSAIIGSEPYRFFAEEFQRPVVIAGFEPLDVMQSALMLIRQINTGRHEVENEYTRVVTPAGNVKAQSLVAEVMELRKTFEWRGLGMVPYSALRIRSRYAPFDAEARFELSPSRAQDVKGCQCPAILRGAKRPTDCKLFGSVCVPENPMGSCMVSSEGACAAYWSYGRFRAEKASRAESKREDAA</sequence>
<dbReference type="InterPro" id="IPR042244">
    <property type="entry name" value="HypD_2_sf"/>
</dbReference>
<evidence type="ECO:0000313" key="5">
    <source>
        <dbReference type="EMBL" id="CRH04393.1"/>
    </source>
</evidence>
<evidence type="ECO:0000256" key="2">
    <source>
        <dbReference type="ARBA" id="ARBA00022723"/>
    </source>
</evidence>
<dbReference type="GO" id="GO:0005506">
    <property type="term" value="F:iron ion binding"/>
    <property type="evidence" value="ECO:0007669"/>
    <property type="project" value="TreeGrafter"/>
</dbReference>
<dbReference type="PANTHER" id="PTHR30149:SF0">
    <property type="entry name" value="HYDROGENASE MATURATION FACTOR HYPD"/>
    <property type="match status" value="1"/>
</dbReference>
<dbReference type="Gene3D" id="3.40.50.11750">
    <property type="entry name" value="HypD, alpha/beta domain 1"/>
    <property type="match status" value="2"/>
</dbReference>
<dbReference type="GO" id="GO:0070025">
    <property type="term" value="F:carbon monoxide binding"/>
    <property type="evidence" value="ECO:0007669"/>
    <property type="project" value="TreeGrafter"/>
</dbReference>
<gene>
    <name evidence="5" type="primary">hypD</name>
    <name evidence="5" type="ORF">MAGMO_0179</name>
</gene>
<dbReference type="PANTHER" id="PTHR30149">
    <property type="entry name" value="HYDROGENASE PROTEIN ASSEMBLY PROTEIN HYPD"/>
    <property type="match status" value="1"/>
</dbReference>
<dbReference type="Gene3D" id="6.10.20.100">
    <property type="match status" value="1"/>
</dbReference>
<reference evidence="5" key="1">
    <citation type="submission" date="2015-04" db="EMBL/GenBank/DDBJ databases">
        <authorList>
            <person name="Syromyatnikov M.Y."/>
            <person name="Popov V.N."/>
        </authorList>
    </citation>
    <scope>NUCLEOTIDE SEQUENCE</scope>
    <source>
        <strain evidence="5">MO-1</strain>
    </source>
</reference>
<accession>A0A1S7LDB5</accession>
<organism evidence="5">
    <name type="scientific">Magnetococcus massalia (strain MO-1)</name>
    <dbReference type="NCBI Taxonomy" id="451514"/>
    <lineage>
        <taxon>Bacteria</taxon>
        <taxon>Pseudomonadati</taxon>
        <taxon>Pseudomonadota</taxon>
        <taxon>Magnetococcia</taxon>
        <taxon>Magnetococcales</taxon>
        <taxon>Magnetococcaceae</taxon>
        <taxon>Magnetococcus</taxon>
    </lineage>
</organism>
<proteinExistence type="inferred from homology"/>
<dbReference type="PIRSF" id="PIRSF005622">
    <property type="entry name" value="Hydrgn_mat_hypD"/>
    <property type="match status" value="1"/>
</dbReference>
<dbReference type="InterPro" id="IPR042243">
    <property type="entry name" value="HypD_1"/>
</dbReference>
<protein>
    <recommendedName>
        <fullName evidence="4">Hydrogenase maturation factor</fullName>
    </recommendedName>
</protein>
<evidence type="ECO:0000256" key="3">
    <source>
        <dbReference type="ARBA" id="ARBA00023004"/>
    </source>
</evidence>
<dbReference type="AlphaFoldDB" id="A0A1S7LDB5"/>
<name>A0A1S7LDB5_MAGMO</name>